<evidence type="ECO:0000256" key="1">
    <source>
        <dbReference type="ARBA" id="ARBA00004651"/>
    </source>
</evidence>
<dbReference type="SUPFAM" id="SSF141868">
    <property type="entry name" value="EAL domain-like"/>
    <property type="match status" value="1"/>
</dbReference>
<feature type="transmembrane region" description="Helical" evidence="6">
    <location>
        <begin position="12"/>
        <end position="34"/>
    </location>
</feature>
<keyword evidence="5 6" id="KW-0472">Membrane</keyword>
<evidence type="ECO:0000259" key="7">
    <source>
        <dbReference type="PROSITE" id="PS50112"/>
    </source>
</evidence>
<evidence type="ECO:0000256" key="4">
    <source>
        <dbReference type="ARBA" id="ARBA00022989"/>
    </source>
</evidence>
<evidence type="ECO:0000313" key="11">
    <source>
        <dbReference type="EMBL" id="MDO9713387.1"/>
    </source>
</evidence>
<dbReference type="InterPro" id="IPR043128">
    <property type="entry name" value="Rev_trsase/Diguanyl_cyclase"/>
</dbReference>
<dbReference type="InterPro" id="IPR001633">
    <property type="entry name" value="EAL_dom"/>
</dbReference>
<dbReference type="InterPro" id="IPR000160">
    <property type="entry name" value="GGDEF_dom"/>
</dbReference>
<dbReference type="SMART" id="SM00086">
    <property type="entry name" value="PAC"/>
    <property type="match status" value="3"/>
</dbReference>
<dbReference type="InterPro" id="IPR029787">
    <property type="entry name" value="Nucleotide_cyclase"/>
</dbReference>
<comment type="caution">
    <text evidence="11">The sequence shown here is derived from an EMBL/GenBank/DDBJ whole genome shotgun (WGS) entry which is preliminary data.</text>
</comment>
<evidence type="ECO:0000259" key="8">
    <source>
        <dbReference type="PROSITE" id="PS50113"/>
    </source>
</evidence>
<dbReference type="PANTHER" id="PTHR44757">
    <property type="entry name" value="DIGUANYLATE CYCLASE DGCP"/>
    <property type="match status" value="1"/>
</dbReference>
<dbReference type="InterPro" id="IPR035965">
    <property type="entry name" value="PAS-like_dom_sf"/>
</dbReference>
<reference evidence="11 12" key="1">
    <citation type="submission" date="2023-08" db="EMBL/GenBank/DDBJ databases">
        <title>The draft genome sequence of Paracraurococcus sp. LOR1-02.</title>
        <authorList>
            <person name="Kingkaew E."/>
            <person name="Tanasupawat S."/>
        </authorList>
    </citation>
    <scope>NUCLEOTIDE SEQUENCE [LARGE SCALE GENOMIC DNA]</scope>
    <source>
        <strain evidence="11 12">LOR1-02</strain>
    </source>
</reference>
<evidence type="ECO:0000256" key="5">
    <source>
        <dbReference type="ARBA" id="ARBA00023136"/>
    </source>
</evidence>
<dbReference type="InterPro" id="IPR000014">
    <property type="entry name" value="PAS"/>
</dbReference>
<keyword evidence="2" id="KW-1003">Cell membrane</keyword>
<dbReference type="NCBIfam" id="TIGR00254">
    <property type="entry name" value="GGDEF"/>
    <property type="match status" value="1"/>
</dbReference>
<dbReference type="Gene3D" id="3.20.20.450">
    <property type="entry name" value="EAL domain"/>
    <property type="match status" value="1"/>
</dbReference>
<dbReference type="CDD" id="cd01949">
    <property type="entry name" value="GGDEF"/>
    <property type="match status" value="1"/>
</dbReference>
<comment type="subcellular location">
    <subcellularLocation>
        <location evidence="1">Cell membrane</location>
        <topology evidence="1">Multi-pass membrane protein</topology>
    </subcellularLocation>
</comment>
<gene>
    <name evidence="11" type="ORF">Q7A36_33980</name>
</gene>
<dbReference type="Gene3D" id="2.10.70.100">
    <property type="match status" value="2"/>
</dbReference>
<feature type="transmembrane region" description="Helical" evidence="6">
    <location>
        <begin position="297"/>
        <end position="315"/>
    </location>
</feature>
<dbReference type="PANTHER" id="PTHR44757:SF2">
    <property type="entry name" value="BIOFILM ARCHITECTURE MAINTENANCE PROTEIN MBAA"/>
    <property type="match status" value="1"/>
</dbReference>
<evidence type="ECO:0000256" key="3">
    <source>
        <dbReference type="ARBA" id="ARBA00022692"/>
    </source>
</evidence>
<name>A0ABT9EB01_9PROT</name>
<dbReference type="CDD" id="cd01948">
    <property type="entry name" value="EAL"/>
    <property type="match status" value="1"/>
</dbReference>
<feature type="domain" description="PAC" evidence="8">
    <location>
        <begin position="561"/>
        <end position="614"/>
    </location>
</feature>
<evidence type="ECO:0000259" key="10">
    <source>
        <dbReference type="PROSITE" id="PS50887"/>
    </source>
</evidence>
<dbReference type="SUPFAM" id="SSF55785">
    <property type="entry name" value="PYP-like sensor domain (PAS domain)"/>
    <property type="match status" value="3"/>
</dbReference>
<dbReference type="PROSITE" id="PS50887">
    <property type="entry name" value="GGDEF"/>
    <property type="match status" value="1"/>
</dbReference>
<feature type="domain" description="PAC" evidence="8">
    <location>
        <begin position="430"/>
        <end position="483"/>
    </location>
</feature>
<dbReference type="CDD" id="cd12914">
    <property type="entry name" value="PDC1_DGC_like"/>
    <property type="match status" value="1"/>
</dbReference>
<dbReference type="InterPro" id="IPR033479">
    <property type="entry name" value="dCache_1"/>
</dbReference>
<dbReference type="InterPro" id="IPR000700">
    <property type="entry name" value="PAS-assoc_C"/>
</dbReference>
<evidence type="ECO:0000259" key="9">
    <source>
        <dbReference type="PROSITE" id="PS50883"/>
    </source>
</evidence>
<dbReference type="PROSITE" id="PS50883">
    <property type="entry name" value="EAL"/>
    <property type="match status" value="1"/>
</dbReference>
<accession>A0ABT9EB01</accession>
<feature type="domain" description="PAS" evidence="7">
    <location>
        <begin position="355"/>
        <end position="412"/>
    </location>
</feature>
<dbReference type="CDD" id="cd12915">
    <property type="entry name" value="PDC2_DGC_like"/>
    <property type="match status" value="1"/>
</dbReference>
<keyword evidence="3 6" id="KW-0812">Transmembrane</keyword>
<evidence type="ECO:0000256" key="6">
    <source>
        <dbReference type="SAM" id="Phobius"/>
    </source>
</evidence>
<dbReference type="Pfam" id="PF00990">
    <property type="entry name" value="GGDEF"/>
    <property type="match status" value="1"/>
</dbReference>
<dbReference type="Proteomes" id="UP001243009">
    <property type="component" value="Unassembled WGS sequence"/>
</dbReference>
<evidence type="ECO:0000256" key="2">
    <source>
        <dbReference type="ARBA" id="ARBA00022475"/>
    </source>
</evidence>
<dbReference type="PROSITE" id="PS50113">
    <property type="entry name" value="PAC"/>
    <property type="match status" value="3"/>
</dbReference>
<dbReference type="InterPro" id="IPR052155">
    <property type="entry name" value="Biofilm_reg_signaling"/>
</dbReference>
<dbReference type="SMART" id="SM00267">
    <property type="entry name" value="GGDEF"/>
    <property type="match status" value="1"/>
</dbReference>
<dbReference type="SMART" id="SM00052">
    <property type="entry name" value="EAL"/>
    <property type="match status" value="1"/>
</dbReference>
<protein>
    <submittedName>
        <fullName evidence="11">EAL domain-containing protein</fullName>
    </submittedName>
</protein>
<feature type="domain" description="GGDEF" evidence="10">
    <location>
        <begin position="768"/>
        <end position="901"/>
    </location>
</feature>
<dbReference type="SMART" id="SM00091">
    <property type="entry name" value="PAS"/>
    <property type="match status" value="3"/>
</dbReference>
<feature type="domain" description="PAC" evidence="8">
    <location>
        <begin position="684"/>
        <end position="737"/>
    </location>
</feature>
<dbReference type="SUPFAM" id="SSF55073">
    <property type="entry name" value="Nucleotide cyclase"/>
    <property type="match status" value="1"/>
</dbReference>
<dbReference type="Pfam" id="PF02743">
    <property type="entry name" value="dCache_1"/>
    <property type="match status" value="1"/>
</dbReference>
<dbReference type="Gene3D" id="3.30.450.20">
    <property type="entry name" value="PAS domain"/>
    <property type="match status" value="5"/>
</dbReference>
<feature type="domain" description="EAL" evidence="9">
    <location>
        <begin position="910"/>
        <end position="1160"/>
    </location>
</feature>
<dbReference type="NCBIfam" id="TIGR00229">
    <property type="entry name" value="sensory_box"/>
    <property type="match status" value="2"/>
</dbReference>
<evidence type="ECO:0000313" key="12">
    <source>
        <dbReference type="Proteomes" id="UP001243009"/>
    </source>
</evidence>
<dbReference type="EMBL" id="JAUTWS010000086">
    <property type="protein sequence ID" value="MDO9713387.1"/>
    <property type="molecule type" value="Genomic_DNA"/>
</dbReference>
<proteinExistence type="predicted"/>
<sequence>MPAGDEGSRAALWRISAGALLSLLLALGVVHYLLQQREAELRDAEREARKLSLILATAVDASFKSVEVLQSSVLEWMYKQNLNRSGIYSEAMSSRLSHDILRDRVAVLPQVRHVFLTDLKGQVVSSSLAWPLPNILVHDQEYFRAFAEDPLRQIYLGTPLRNASKGDWTLIVARRIKDADSNFLGIIVASVALKHFEEFFRSIAPSPDSSTVLVRHDGILLAQYPPLEAEVGGVIPISSMIRTLQSGERSTSLLTRGVDGTERVIGVQALESQPLAVLTTRAAGVVLASWRQDAKRLGFATLLFIGLILAGVLFVNHQARHQLVLRRLLAAKAAAEAELAGAREREAMARTLAEHEEMLRAVFETGSVGVAEIDVASAHFTRVNRRFCEMTGRSDVELLNGRGPADVIHSDDLDADLARWQRIDATDGPRDAEKRYSRPDGSVIWVRLSMAVSARDADGRATRCVTLVQDITESRTATERLRDSEAMLRLGLEVGHIGAYRCDLLGNGGIRCGAETRLLLGLPEGDDPVPTAVWTAAVVPEDRERMLTAIADALARQAPELSVEYRFRHPSTAEVRHAEARTRYTYDPQGRPLTSVGVIIDITERREAEALLHLSLEVGRIGSFRHDIVAGSVSVSAEARAMYGFLGSERSIGDEDWWAPILPDDRERLRAEVMRGMAAREAEGACEYRIRRPSDGELRHVEARARYEYDGSGRPLSAVGVVIDVTERREAELRIAHLAHHDALTGLPNRVLFRDRLNDALARARRNEGFAVLYLDLDRFKEVNDTLGHPVGDALLRAVTARLQAELRETDTLARLGGDEFAVIQASLDQPRDATTLARRLVEVISAPFLLDGHQMVIGTSVGISLCPTDGFDPDALLKGADMALYRAKAEGRGRWRFFEPEMDARMQLRRTLELDLRRALAMSEFEVFYQPIVNIDTRRVSGLEALLRWRHPERGLVPPDDFIPLAEEIGLILPIGEWVLAQACCDAATWPGAPKVAVNLSPVQFAGRGLVEAVAAALAQSGLAPARLELEITETVLLQDTEATLATLHRLKALGVRIAMDDFGTGYSSLSYLQRFPFDKVKIDRSFTRELGNSRQSNAIVQAVTDLCAGLEMTTTAEGVETEAQLAVLRRRGCSEAQGYLFSKPKPAEEVRVVLQQLRQNALAE</sequence>
<dbReference type="PROSITE" id="PS50112">
    <property type="entry name" value="PAS"/>
    <property type="match status" value="1"/>
</dbReference>
<dbReference type="Pfam" id="PF08447">
    <property type="entry name" value="PAS_3"/>
    <property type="match status" value="3"/>
</dbReference>
<dbReference type="Gene3D" id="3.30.70.270">
    <property type="match status" value="1"/>
</dbReference>
<keyword evidence="4 6" id="KW-1133">Transmembrane helix</keyword>
<keyword evidence="12" id="KW-1185">Reference proteome</keyword>
<organism evidence="11 12">
    <name type="scientific">Paracraurococcus lichenis</name>
    <dbReference type="NCBI Taxonomy" id="3064888"/>
    <lineage>
        <taxon>Bacteria</taxon>
        <taxon>Pseudomonadati</taxon>
        <taxon>Pseudomonadota</taxon>
        <taxon>Alphaproteobacteria</taxon>
        <taxon>Acetobacterales</taxon>
        <taxon>Roseomonadaceae</taxon>
        <taxon>Paracraurococcus</taxon>
    </lineage>
</organism>
<dbReference type="InterPro" id="IPR013655">
    <property type="entry name" value="PAS_fold_3"/>
</dbReference>
<dbReference type="InterPro" id="IPR035919">
    <property type="entry name" value="EAL_sf"/>
</dbReference>
<dbReference type="CDD" id="cd00130">
    <property type="entry name" value="PAS"/>
    <property type="match status" value="1"/>
</dbReference>
<dbReference type="Pfam" id="PF00563">
    <property type="entry name" value="EAL"/>
    <property type="match status" value="1"/>
</dbReference>
<dbReference type="RefSeq" id="WP_305108245.1">
    <property type="nucleotide sequence ID" value="NZ_JAUTWS010000086.1"/>
</dbReference>
<dbReference type="InterPro" id="IPR001610">
    <property type="entry name" value="PAC"/>
</dbReference>